<gene>
    <name evidence="1" type="ORF">QQ44_15355</name>
</gene>
<accession>A0ABR4YTP6</accession>
<dbReference type="EMBL" id="JTLZ01000007">
    <property type="protein sequence ID" value="KHO24409.1"/>
    <property type="molecule type" value="Genomic_DNA"/>
</dbReference>
<evidence type="ECO:0000313" key="2">
    <source>
        <dbReference type="Proteomes" id="UP000031004"/>
    </source>
</evidence>
<dbReference type="Pfam" id="PF25845">
    <property type="entry name" value="DUF7956"/>
    <property type="match status" value="1"/>
</dbReference>
<protein>
    <submittedName>
        <fullName evidence="1">Uncharacterized protein</fullName>
    </submittedName>
</protein>
<keyword evidence="2" id="KW-1185">Reference proteome</keyword>
<dbReference type="RefSeq" id="WP_039321465.1">
    <property type="nucleotide sequence ID" value="NZ_JACKSA010000369.1"/>
</dbReference>
<reference evidence="1 2" key="1">
    <citation type="submission" date="2014-11" db="EMBL/GenBank/DDBJ databases">
        <title>Mycobacterium setense Manresensis Genome.</title>
        <authorList>
            <person name="Rech G."/>
            <person name="Sumoy L."/>
        </authorList>
    </citation>
    <scope>NUCLEOTIDE SEQUENCE [LARGE SCALE GENOMIC DNA]</scope>
    <source>
        <strain evidence="1 2">Manresensis</strain>
    </source>
</reference>
<organism evidence="1 2">
    <name type="scientific">Mycolicibacterium setense</name>
    <dbReference type="NCBI Taxonomy" id="431269"/>
    <lineage>
        <taxon>Bacteria</taxon>
        <taxon>Bacillati</taxon>
        <taxon>Actinomycetota</taxon>
        <taxon>Actinomycetes</taxon>
        <taxon>Mycobacteriales</taxon>
        <taxon>Mycobacteriaceae</taxon>
        <taxon>Mycolicibacterium</taxon>
    </lineage>
</organism>
<evidence type="ECO:0000313" key="1">
    <source>
        <dbReference type="EMBL" id="KHO24409.1"/>
    </source>
</evidence>
<comment type="caution">
    <text evidence="1">The sequence shown here is derived from an EMBL/GenBank/DDBJ whole genome shotgun (WGS) entry which is preliminary data.</text>
</comment>
<dbReference type="InterPro" id="IPR058262">
    <property type="entry name" value="DUF7956"/>
</dbReference>
<dbReference type="Proteomes" id="UP000031004">
    <property type="component" value="Unassembled WGS sequence"/>
</dbReference>
<proteinExistence type="predicted"/>
<name>A0ABR4YTP6_9MYCO</name>
<sequence length="158" mass="17192">MSESVGDNLPTYTARVTAIRAILSKHVTVDGLVQNNRLANPILPLDCLAASWGADMAATPTLTVAIHPVDDFAGEVEELRYGAGLTRGTYEVERTEPDEFVLVQGQLSSVRVVVGHCEAYLSHRDGSPEKLVEAAVEIARTVGYAPYIDDYEPPPERR</sequence>